<organism evidence="2 3">
    <name type="scientific">Salinarimonas ramus</name>
    <dbReference type="NCBI Taxonomy" id="690164"/>
    <lineage>
        <taxon>Bacteria</taxon>
        <taxon>Pseudomonadati</taxon>
        <taxon>Pseudomonadota</taxon>
        <taxon>Alphaproteobacteria</taxon>
        <taxon>Hyphomicrobiales</taxon>
        <taxon>Salinarimonadaceae</taxon>
        <taxon>Salinarimonas</taxon>
    </lineage>
</organism>
<keyword evidence="1" id="KW-0472">Membrane</keyword>
<dbReference type="AlphaFoldDB" id="A0A917QBL1"/>
<feature type="transmembrane region" description="Helical" evidence="1">
    <location>
        <begin position="235"/>
        <end position="255"/>
    </location>
</feature>
<feature type="transmembrane region" description="Helical" evidence="1">
    <location>
        <begin position="106"/>
        <end position="125"/>
    </location>
</feature>
<evidence type="ECO:0000313" key="3">
    <source>
        <dbReference type="Proteomes" id="UP000600449"/>
    </source>
</evidence>
<keyword evidence="1" id="KW-0812">Transmembrane</keyword>
<keyword evidence="3" id="KW-1185">Reference proteome</keyword>
<accession>A0A917QBL1</accession>
<evidence type="ECO:0008006" key="4">
    <source>
        <dbReference type="Google" id="ProtNLM"/>
    </source>
</evidence>
<dbReference type="EMBL" id="BMMF01000009">
    <property type="protein sequence ID" value="GGK41463.1"/>
    <property type="molecule type" value="Genomic_DNA"/>
</dbReference>
<feature type="transmembrane region" description="Helical" evidence="1">
    <location>
        <begin position="73"/>
        <end position="100"/>
    </location>
</feature>
<comment type="caution">
    <text evidence="2">The sequence shown here is derived from an EMBL/GenBank/DDBJ whole genome shotgun (WGS) entry which is preliminary data.</text>
</comment>
<evidence type="ECO:0000256" key="1">
    <source>
        <dbReference type="SAM" id="Phobius"/>
    </source>
</evidence>
<reference evidence="2 3" key="1">
    <citation type="journal article" date="2014" name="Int. J. Syst. Evol. Microbiol.">
        <title>Complete genome sequence of Corynebacterium casei LMG S-19264T (=DSM 44701T), isolated from a smear-ripened cheese.</title>
        <authorList>
            <consortium name="US DOE Joint Genome Institute (JGI-PGF)"/>
            <person name="Walter F."/>
            <person name="Albersmeier A."/>
            <person name="Kalinowski J."/>
            <person name="Ruckert C."/>
        </authorList>
    </citation>
    <scope>NUCLEOTIDE SEQUENCE [LARGE SCALE GENOMIC DNA]</scope>
    <source>
        <strain evidence="2 3">CGMCC 1.9161</strain>
    </source>
</reference>
<evidence type="ECO:0000313" key="2">
    <source>
        <dbReference type="EMBL" id="GGK41463.1"/>
    </source>
</evidence>
<feature type="transmembrane region" description="Helical" evidence="1">
    <location>
        <begin position="132"/>
        <end position="152"/>
    </location>
</feature>
<feature type="transmembrane region" description="Helical" evidence="1">
    <location>
        <begin position="305"/>
        <end position="326"/>
    </location>
</feature>
<dbReference type="RefSeq" id="WP_188914133.1">
    <property type="nucleotide sequence ID" value="NZ_BMMF01000009.1"/>
</dbReference>
<sequence>MARQRSPQRDPAADAAALLRRLGFAILMIGLPIAALVARRGVVVMAPVGIALLVIAALIDGEHRRVSHAVQSLAGRLAGIAGIVVLGWALLSLAWAPFAAPAAERLGNLAATLAVGVAGYLALPVRMRSANLYPLAIGVGAAALLAIGLLAIEDRPAWDEETITRDRGVVALALLVWPAAAWLHSRGRDLQSVAIVMAVAVATGLAPTPLAFAGFATGAAVYLVAASRLVLAARIVAYGGAGLVLAAPLLALALASLDPALATWREMIASVPVRLVTGYGFETALRGPSVGLVPAGGPETTLFEIWVDLGLVGAAALAVAVWSAALGASRVDAAVAPGALAAVAAGLALVVTGASYTEMWFVTSAVVAALLFAAVERGQFRTQRPKAILSAILRRGRRAER</sequence>
<protein>
    <recommendedName>
        <fullName evidence="4">Peptide ABC transporter permease</fullName>
    </recommendedName>
</protein>
<feature type="transmembrane region" description="Helical" evidence="1">
    <location>
        <begin position="359"/>
        <end position="375"/>
    </location>
</feature>
<name>A0A917QBL1_9HYPH</name>
<dbReference type="Proteomes" id="UP000600449">
    <property type="component" value="Unassembled WGS sequence"/>
</dbReference>
<feature type="transmembrane region" description="Helical" evidence="1">
    <location>
        <begin position="44"/>
        <end position="61"/>
    </location>
</feature>
<gene>
    <name evidence="2" type="ORF">GCM10011322_30760</name>
</gene>
<keyword evidence="1" id="KW-1133">Transmembrane helix</keyword>
<feature type="transmembrane region" description="Helical" evidence="1">
    <location>
        <begin position="195"/>
        <end position="223"/>
    </location>
</feature>
<feature type="transmembrane region" description="Helical" evidence="1">
    <location>
        <begin position="21"/>
        <end position="38"/>
    </location>
</feature>
<feature type="transmembrane region" description="Helical" evidence="1">
    <location>
        <begin position="333"/>
        <end position="353"/>
    </location>
</feature>
<proteinExistence type="predicted"/>